<evidence type="ECO:0000256" key="8">
    <source>
        <dbReference type="SAM" id="Phobius"/>
    </source>
</evidence>
<dbReference type="RefSeq" id="WP_072426807.1">
    <property type="nucleotide sequence ID" value="NZ_FPKR01000001.1"/>
</dbReference>
<evidence type="ECO:0000313" key="10">
    <source>
        <dbReference type="Proteomes" id="UP000186513"/>
    </source>
</evidence>
<evidence type="ECO:0000313" key="9">
    <source>
        <dbReference type="EMBL" id="SFZ70631.1"/>
    </source>
</evidence>
<keyword evidence="5" id="KW-0133">Cell shape</keyword>
<gene>
    <name evidence="9" type="ORF">SAMN02745887_00263</name>
</gene>
<keyword evidence="6 8" id="KW-1133">Transmembrane helix</keyword>
<feature type="transmembrane region" description="Helical" evidence="8">
    <location>
        <begin position="135"/>
        <end position="156"/>
    </location>
</feature>
<dbReference type="NCBIfam" id="TIGR03426">
    <property type="entry name" value="shape_MreD"/>
    <property type="match status" value="1"/>
</dbReference>
<reference evidence="9 10" key="1">
    <citation type="submission" date="2016-11" db="EMBL/GenBank/DDBJ databases">
        <authorList>
            <person name="Jaros S."/>
            <person name="Januszkiewicz K."/>
            <person name="Wedrychowicz H."/>
        </authorList>
    </citation>
    <scope>NUCLEOTIDE SEQUENCE [LARGE SCALE GENOMIC DNA]</scope>
    <source>
        <strain evidence="9 10">DSM 18899</strain>
    </source>
</reference>
<dbReference type="Pfam" id="PF04093">
    <property type="entry name" value="MreD"/>
    <property type="match status" value="1"/>
</dbReference>
<name>A0A1K2H4C2_9NEIS</name>
<comment type="subcellular location">
    <subcellularLocation>
        <location evidence="1">Cell membrane</location>
        <topology evidence="1">Multi-pass membrane protein</topology>
    </subcellularLocation>
</comment>
<keyword evidence="10" id="KW-1185">Reference proteome</keyword>
<comment type="similarity">
    <text evidence="2">Belongs to the MreD family.</text>
</comment>
<feature type="transmembrane region" description="Helical" evidence="8">
    <location>
        <begin position="108"/>
        <end position="129"/>
    </location>
</feature>
<feature type="transmembrane region" description="Helical" evidence="8">
    <location>
        <begin position="79"/>
        <end position="96"/>
    </location>
</feature>
<dbReference type="InterPro" id="IPR026034">
    <property type="entry name" value="MreD_proteobac"/>
</dbReference>
<dbReference type="InterPro" id="IPR007227">
    <property type="entry name" value="Cell_shape_determining_MreD"/>
</dbReference>
<feature type="transmembrane region" description="Helical" evidence="8">
    <location>
        <begin position="7"/>
        <end position="29"/>
    </location>
</feature>
<feature type="transmembrane region" description="Helical" evidence="8">
    <location>
        <begin position="35"/>
        <end position="51"/>
    </location>
</feature>
<dbReference type="GO" id="GO:0008360">
    <property type="term" value="P:regulation of cell shape"/>
    <property type="evidence" value="ECO:0007669"/>
    <property type="project" value="UniProtKB-KW"/>
</dbReference>
<keyword evidence="3" id="KW-1003">Cell membrane</keyword>
<dbReference type="PANTHER" id="PTHR37484:SF1">
    <property type="entry name" value="ROD SHAPE-DETERMINING PROTEIN MRED"/>
    <property type="match status" value="1"/>
</dbReference>
<evidence type="ECO:0000256" key="1">
    <source>
        <dbReference type="ARBA" id="ARBA00004651"/>
    </source>
</evidence>
<evidence type="ECO:0000256" key="3">
    <source>
        <dbReference type="ARBA" id="ARBA00022475"/>
    </source>
</evidence>
<evidence type="ECO:0000256" key="4">
    <source>
        <dbReference type="ARBA" id="ARBA00022692"/>
    </source>
</evidence>
<feature type="transmembrane region" description="Helical" evidence="8">
    <location>
        <begin position="58"/>
        <end position="73"/>
    </location>
</feature>
<keyword evidence="4 8" id="KW-0812">Transmembrane</keyword>
<evidence type="ECO:0000256" key="6">
    <source>
        <dbReference type="ARBA" id="ARBA00022989"/>
    </source>
</evidence>
<dbReference type="STRING" id="1121279.SAMN02745887_00263"/>
<accession>A0A1K2H4C2</accession>
<evidence type="ECO:0000256" key="5">
    <source>
        <dbReference type="ARBA" id="ARBA00022960"/>
    </source>
</evidence>
<keyword evidence="7 8" id="KW-0472">Membrane</keyword>
<dbReference type="Proteomes" id="UP000186513">
    <property type="component" value="Unassembled WGS sequence"/>
</dbReference>
<dbReference type="OrthoDB" id="5297408at2"/>
<dbReference type="PIRSF" id="PIRSF018472">
    <property type="entry name" value="MreD_proteobac"/>
    <property type="match status" value="1"/>
</dbReference>
<dbReference type="EMBL" id="FPKR01000001">
    <property type="protein sequence ID" value="SFZ70631.1"/>
    <property type="molecule type" value="Genomic_DNA"/>
</dbReference>
<protein>
    <submittedName>
        <fullName evidence="9">Rod shape-determining protein MreD</fullName>
    </submittedName>
</protein>
<dbReference type="PANTHER" id="PTHR37484">
    <property type="entry name" value="ROD SHAPE-DETERMINING PROTEIN MRED"/>
    <property type="match status" value="1"/>
</dbReference>
<sequence length="170" mass="19281">MPVSRQLLKHVSFSFILFTFVVAVTTALIPWGSTIRAVLPDFVALVLFYWCMYQSRRIGIGWAFWLGIVLDIADGNVFGQHALAYCLTAWFVLARHRQLGMFPLWQQALYIGPLLFANQAIMLLVRLATGSAFPGWYIFIGALSGAIFWPLLTLILQLQQRSEKRAEIQS</sequence>
<dbReference type="AlphaFoldDB" id="A0A1K2H4C2"/>
<dbReference type="GO" id="GO:0005886">
    <property type="term" value="C:plasma membrane"/>
    <property type="evidence" value="ECO:0007669"/>
    <property type="project" value="UniProtKB-SubCell"/>
</dbReference>
<evidence type="ECO:0000256" key="2">
    <source>
        <dbReference type="ARBA" id="ARBA00007776"/>
    </source>
</evidence>
<proteinExistence type="inferred from homology"/>
<evidence type="ECO:0000256" key="7">
    <source>
        <dbReference type="ARBA" id="ARBA00023136"/>
    </source>
</evidence>
<organism evidence="9 10">
    <name type="scientific">Chitinimonas taiwanensis DSM 18899</name>
    <dbReference type="NCBI Taxonomy" id="1121279"/>
    <lineage>
        <taxon>Bacteria</taxon>
        <taxon>Pseudomonadati</taxon>
        <taxon>Pseudomonadota</taxon>
        <taxon>Betaproteobacteria</taxon>
        <taxon>Neisseriales</taxon>
        <taxon>Chitinibacteraceae</taxon>
        <taxon>Chitinimonas</taxon>
    </lineage>
</organism>